<protein>
    <submittedName>
        <fullName evidence="1">Uncharacterized protein</fullName>
    </submittedName>
</protein>
<proteinExistence type="predicted"/>
<comment type="caution">
    <text evidence="1">The sequence shown here is derived from an EMBL/GenBank/DDBJ whole genome shotgun (WGS) entry which is preliminary data.</text>
</comment>
<gene>
    <name evidence="1" type="ORF">E2F50_00485</name>
</gene>
<dbReference type="RefSeq" id="WP_133314119.1">
    <property type="nucleotide sequence ID" value="NZ_SMTL01000001.1"/>
</dbReference>
<name>A0A4V3APP7_9HYPH</name>
<dbReference type="AlphaFoldDB" id="A0A4V3APP7"/>
<accession>A0A4V3APP7</accession>
<dbReference type="Proteomes" id="UP000295238">
    <property type="component" value="Unassembled WGS sequence"/>
</dbReference>
<sequence>MTQMGTLSVSANVAALNMEVLKVPRQLSVKDRVADVKSDADRNAQRAENAGETEAVEIMIPAANVSLDLLTTGQQPHQQATIREAQAAYQELDDCPP</sequence>
<evidence type="ECO:0000313" key="1">
    <source>
        <dbReference type="EMBL" id="TDK38670.1"/>
    </source>
</evidence>
<dbReference type="OrthoDB" id="8373739at2"/>
<reference evidence="1 2" key="1">
    <citation type="submission" date="2019-03" db="EMBL/GenBank/DDBJ databases">
        <title>Rhizobium sp. nov., an bacterium isolated from biocrust in Mu Us Desert.</title>
        <authorList>
            <person name="Lixiong L."/>
        </authorList>
    </citation>
    <scope>NUCLEOTIDE SEQUENCE [LARGE SCALE GENOMIC DNA]</scope>
    <source>
        <strain evidence="1 2">SPY-1</strain>
    </source>
</reference>
<keyword evidence="2" id="KW-1185">Reference proteome</keyword>
<organism evidence="1 2">
    <name type="scientific">Rhizobium deserti</name>
    <dbReference type="NCBI Taxonomy" id="2547961"/>
    <lineage>
        <taxon>Bacteria</taxon>
        <taxon>Pseudomonadati</taxon>
        <taxon>Pseudomonadota</taxon>
        <taxon>Alphaproteobacteria</taxon>
        <taxon>Hyphomicrobiales</taxon>
        <taxon>Rhizobiaceae</taxon>
        <taxon>Rhizobium/Agrobacterium group</taxon>
        <taxon>Rhizobium</taxon>
    </lineage>
</organism>
<evidence type="ECO:0000313" key="2">
    <source>
        <dbReference type="Proteomes" id="UP000295238"/>
    </source>
</evidence>
<dbReference type="EMBL" id="SMTL01000001">
    <property type="protein sequence ID" value="TDK38670.1"/>
    <property type="molecule type" value="Genomic_DNA"/>
</dbReference>